<dbReference type="AlphaFoldDB" id="A0A024GLP2"/>
<keyword evidence="1" id="KW-1133">Transmembrane helix</keyword>
<sequence length="124" mass="14552">MRKLPPRVNIKDAKYDDLKRRALEKMTIDDTLSSFQVSIRSTHNTNHAIASKTSKGSRCAHSNHPRMQALAVQISNLYSYVIFHHAPYVVSIAFYSPFYIRIRKRSDYKNMETVHCTHIFYIYK</sequence>
<evidence type="ECO:0000313" key="3">
    <source>
        <dbReference type="Proteomes" id="UP000053237"/>
    </source>
</evidence>
<keyword evidence="1" id="KW-0812">Transmembrane</keyword>
<gene>
    <name evidence="2" type="ORF">BN9_087160</name>
</gene>
<reference evidence="2 3" key="1">
    <citation type="submission" date="2012-05" db="EMBL/GenBank/DDBJ databases">
        <title>Recombination and specialization in a pathogen metapopulation.</title>
        <authorList>
            <person name="Gardiner A."/>
            <person name="Kemen E."/>
            <person name="Schultz-Larsen T."/>
            <person name="MacLean D."/>
            <person name="Van Oosterhout C."/>
            <person name="Jones J.D.G."/>
        </authorList>
    </citation>
    <scope>NUCLEOTIDE SEQUENCE [LARGE SCALE GENOMIC DNA]</scope>
    <source>
        <strain evidence="2 3">Ac Nc2</strain>
    </source>
</reference>
<accession>A0A024GLP2</accession>
<evidence type="ECO:0000256" key="1">
    <source>
        <dbReference type="SAM" id="Phobius"/>
    </source>
</evidence>
<feature type="transmembrane region" description="Helical" evidence="1">
    <location>
        <begin position="77"/>
        <end position="100"/>
    </location>
</feature>
<dbReference type="Proteomes" id="UP000053237">
    <property type="component" value="Unassembled WGS sequence"/>
</dbReference>
<keyword evidence="3" id="KW-1185">Reference proteome</keyword>
<evidence type="ECO:0000313" key="2">
    <source>
        <dbReference type="EMBL" id="CCI47700.1"/>
    </source>
</evidence>
<proteinExistence type="predicted"/>
<organism evidence="2 3">
    <name type="scientific">Albugo candida</name>
    <dbReference type="NCBI Taxonomy" id="65357"/>
    <lineage>
        <taxon>Eukaryota</taxon>
        <taxon>Sar</taxon>
        <taxon>Stramenopiles</taxon>
        <taxon>Oomycota</taxon>
        <taxon>Peronosporomycetes</taxon>
        <taxon>Albuginales</taxon>
        <taxon>Albuginaceae</taxon>
        <taxon>Albugo</taxon>
    </lineage>
</organism>
<dbReference type="EMBL" id="CAIX01000182">
    <property type="protein sequence ID" value="CCI47700.1"/>
    <property type="molecule type" value="Genomic_DNA"/>
</dbReference>
<comment type="caution">
    <text evidence="2">The sequence shown here is derived from an EMBL/GenBank/DDBJ whole genome shotgun (WGS) entry which is preliminary data.</text>
</comment>
<name>A0A024GLP2_9STRA</name>
<protein>
    <submittedName>
        <fullName evidence="2">Uncharacterized protein</fullName>
    </submittedName>
</protein>
<dbReference type="InParanoid" id="A0A024GLP2"/>
<keyword evidence="1" id="KW-0472">Membrane</keyword>